<feature type="binding site" evidence="11">
    <location>
        <position position="121"/>
    </location>
    <ligand>
        <name>Mg(2+)</name>
        <dbReference type="ChEBI" id="CHEBI:18420"/>
    </ligand>
</feature>
<evidence type="ECO:0000256" key="12">
    <source>
        <dbReference type="NCBIfam" id="TIGR00131"/>
    </source>
</evidence>
<dbReference type="PIRSF" id="PIRSF000530">
    <property type="entry name" value="Galactokinase"/>
    <property type="match status" value="1"/>
</dbReference>
<dbReference type="GO" id="GO:0000287">
    <property type="term" value="F:magnesium ion binding"/>
    <property type="evidence" value="ECO:0007669"/>
    <property type="project" value="UniProtKB-UniRule"/>
</dbReference>
<protein>
    <recommendedName>
        <fullName evidence="11 12">Galactokinase</fullName>
        <ecNumber evidence="11 12">2.7.1.6</ecNumber>
    </recommendedName>
    <alternativeName>
        <fullName evidence="11">Galactose kinase</fullName>
    </alternativeName>
</protein>
<dbReference type="PRINTS" id="PR00473">
    <property type="entry name" value="GALCTOKINASE"/>
</dbReference>
<dbReference type="Proteomes" id="UP000501452">
    <property type="component" value="Chromosome"/>
</dbReference>
<reference evidence="16 17" key="1">
    <citation type="submission" date="2019-10" db="EMBL/GenBank/DDBJ databases">
        <title>Rubrobacter sp nov SCSIO 52090 isolated from a deep-sea sediment in the South China Sea.</title>
        <authorList>
            <person name="Chen R.W."/>
        </authorList>
    </citation>
    <scope>NUCLEOTIDE SEQUENCE [LARGE SCALE GENOMIC DNA]</scope>
    <source>
        <strain evidence="16 17">SCSIO 52909</strain>
    </source>
</reference>
<evidence type="ECO:0000256" key="1">
    <source>
        <dbReference type="ARBA" id="ARBA00006566"/>
    </source>
</evidence>
<evidence type="ECO:0000259" key="14">
    <source>
        <dbReference type="Pfam" id="PF08544"/>
    </source>
</evidence>
<dbReference type="InterPro" id="IPR013750">
    <property type="entry name" value="GHMP_kinase_C_dom"/>
</dbReference>
<keyword evidence="6 11" id="KW-0418">Kinase</keyword>
<evidence type="ECO:0000256" key="11">
    <source>
        <dbReference type="HAMAP-Rule" id="MF_00246"/>
    </source>
</evidence>
<keyword evidence="17" id="KW-1185">Reference proteome</keyword>
<evidence type="ECO:0000256" key="3">
    <source>
        <dbReference type="ARBA" id="ARBA00022679"/>
    </source>
</evidence>
<keyword evidence="8 11" id="KW-0460">Magnesium</keyword>
<evidence type="ECO:0000259" key="13">
    <source>
        <dbReference type="Pfam" id="PF00288"/>
    </source>
</evidence>
<keyword evidence="2 11" id="KW-0963">Cytoplasm</keyword>
<evidence type="ECO:0000256" key="6">
    <source>
        <dbReference type="ARBA" id="ARBA00022777"/>
    </source>
</evidence>
<dbReference type="InterPro" id="IPR000705">
    <property type="entry name" value="Galactokinase"/>
</dbReference>
<dbReference type="KEGG" id="rub:GBA63_13015"/>
<dbReference type="Gene3D" id="3.30.70.890">
    <property type="entry name" value="GHMP kinase, C-terminal domain"/>
    <property type="match status" value="1"/>
</dbReference>
<dbReference type="SUPFAM" id="SSF55060">
    <property type="entry name" value="GHMP Kinase, C-terminal domain"/>
    <property type="match status" value="1"/>
</dbReference>
<dbReference type="GO" id="GO:0004335">
    <property type="term" value="F:galactokinase activity"/>
    <property type="evidence" value="ECO:0007669"/>
    <property type="project" value="UniProtKB-UniRule"/>
</dbReference>
<dbReference type="InterPro" id="IPR006203">
    <property type="entry name" value="GHMP_knse_ATP-bd_CS"/>
</dbReference>
<dbReference type="FunFam" id="3.30.70.890:FF:000001">
    <property type="entry name" value="Galactokinase"/>
    <property type="match status" value="1"/>
</dbReference>
<comment type="function">
    <text evidence="11">Catalyzes the transfer of the gamma-phosphate of ATP to D-galactose to form alpha-D-galactose-1-phosphate (Gal-1-P).</text>
</comment>
<dbReference type="RefSeq" id="WP_166176755.1">
    <property type="nucleotide sequence ID" value="NZ_CP045119.1"/>
</dbReference>
<keyword evidence="5 11" id="KW-0547">Nucleotide-binding</keyword>
<dbReference type="Pfam" id="PF00288">
    <property type="entry name" value="GHMP_kinases_N"/>
    <property type="match status" value="1"/>
</dbReference>
<feature type="site" description="Transition state stabilizer" evidence="11">
    <location>
        <position position="29"/>
    </location>
</feature>
<feature type="binding site" evidence="11">
    <location>
        <position position="217"/>
    </location>
    <ligand>
        <name>substrate</name>
    </ligand>
</feature>
<keyword evidence="9 11" id="KW-0299">Galactose metabolism</keyword>
<evidence type="ECO:0000256" key="4">
    <source>
        <dbReference type="ARBA" id="ARBA00022723"/>
    </source>
</evidence>
<evidence type="ECO:0000256" key="8">
    <source>
        <dbReference type="ARBA" id="ARBA00022842"/>
    </source>
</evidence>
<dbReference type="AlphaFoldDB" id="A0A6G8QAJ0"/>
<comment type="catalytic activity">
    <reaction evidence="11">
        <text>alpha-D-galactose + ATP = alpha-D-galactose 1-phosphate + ADP + H(+)</text>
        <dbReference type="Rhea" id="RHEA:13553"/>
        <dbReference type="ChEBI" id="CHEBI:15378"/>
        <dbReference type="ChEBI" id="CHEBI:28061"/>
        <dbReference type="ChEBI" id="CHEBI:30616"/>
        <dbReference type="ChEBI" id="CHEBI:58336"/>
        <dbReference type="ChEBI" id="CHEBI:456216"/>
        <dbReference type="EC" id="2.7.1.6"/>
    </reaction>
</comment>
<feature type="binding site" evidence="11">
    <location>
        <position position="67"/>
    </location>
    <ligand>
        <name>ATP</name>
        <dbReference type="ChEBI" id="CHEBI:30616"/>
    </ligand>
</feature>
<dbReference type="NCBIfam" id="TIGR00131">
    <property type="entry name" value="gal_kin"/>
    <property type="match status" value="1"/>
</dbReference>
<evidence type="ECO:0000313" key="16">
    <source>
        <dbReference type="EMBL" id="QIN83453.1"/>
    </source>
</evidence>
<dbReference type="InterPro" id="IPR006204">
    <property type="entry name" value="GHMP_kinase_N_dom"/>
</dbReference>
<evidence type="ECO:0000256" key="2">
    <source>
        <dbReference type="ARBA" id="ARBA00022490"/>
    </source>
</evidence>
<dbReference type="InterPro" id="IPR036554">
    <property type="entry name" value="GHMP_kinase_C_sf"/>
</dbReference>
<dbReference type="PANTHER" id="PTHR10457:SF7">
    <property type="entry name" value="GALACTOKINASE-RELATED"/>
    <property type="match status" value="1"/>
</dbReference>
<feature type="binding site" evidence="11">
    <location>
        <position position="153"/>
    </location>
    <ligand>
        <name>Mg(2+)</name>
        <dbReference type="ChEBI" id="CHEBI:18420"/>
    </ligand>
</feature>
<comment type="subcellular location">
    <subcellularLocation>
        <location evidence="11">Cytoplasm</location>
    </subcellularLocation>
</comment>
<evidence type="ECO:0000259" key="15">
    <source>
        <dbReference type="Pfam" id="PF10509"/>
    </source>
</evidence>
<comment type="pathway">
    <text evidence="11">Carbohydrate metabolism; galactose metabolism.</text>
</comment>
<dbReference type="Pfam" id="PF08544">
    <property type="entry name" value="GHMP_kinases_C"/>
    <property type="match status" value="1"/>
</dbReference>
<evidence type="ECO:0000256" key="5">
    <source>
        <dbReference type="ARBA" id="ARBA00022741"/>
    </source>
</evidence>
<keyword evidence="4 11" id="KW-0479">Metal-binding</keyword>
<feature type="binding site" evidence="11">
    <location>
        <begin position="35"/>
        <end position="38"/>
    </location>
    <ligand>
        <name>substrate</name>
    </ligand>
</feature>
<dbReference type="HAMAP" id="MF_00246">
    <property type="entry name" value="Galactokinase"/>
    <property type="match status" value="1"/>
</dbReference>
<comment type="similarity">
    <text evidence="1 11">Belongs to the GHMP kinase family. GalK subfamily.</text>
</comment>
<dbReference type="EC" id="2.7.1.6" evidence="11 12"/>
<dbReference type="GO" id="GO:0005524">
    <property type="term" value="F:ATP binding"/>
    <property type="evidence" value="ECO:0007669"/>
    <property type="project" value="UniProtKB-UniRule"/>
</dbReference>
<gene>
    <name evidence="11 16" type="primary">galK</name>
    <name evidence="16" type="ORF">GBA63_13015</name>
</gene>
<dbReference type="InterPro" id="IPR014721">
    <property type="entry name" value="Ribsml_uS5_D2-typ_fold_subgr"/>
</dbReference>
<feature type="binding site" evidence="11">
    <location>
        <begin position="115"/>
        <end position="121"/>
    </location>
    <ligand>
        <name>ATP</name>
        <dbReference type="ChEBI" id="CHEBI:30616"/>
    </ligand>
</feature>
<dbReference type="PRINTS" id="PR00959">
    <property type="entry name" value="MEVGALKINASE"/>
</dbReference>
<sequence length="373" mass="40224">MRETERRAYEAYAEKFGGEPGIVASAPGRVNLIGEHTDYNGGFVLPCAIDRRIAVAAAQDGEELLYSADFDRALPLRREDDSWAKYPRGVAWALREAGHEAGGFQAALAGDVPRASGLSSSAAIEAATSLAIDRLFGFGLDKKSLARICQRAENEYVGVQSGIMDQYASLLCEAGSALLIDCRSLEAETVPLDLEGAGLSLVVCDTRVERGLADTGYNDRRASCERAAKTLGVEQLRDATEDDLDRLSGEELRRARHIVTENARVIRAVRSLRAGDFEAFGHLMYASHRSMRDDYEISTPELDAFVEVARDNGAPGARLTGAGFGGCAIALMPAGNTETLAEACLKSFARRGFERPEFYEFSPAAGAEVVSPE</sequence>
<evidence type="ECO:0000256" key="9">
    <source>
        <dbReference type="ARBA" id="ARBA00023144"/>
    </source>
</evidence>
<dbReference type="EMBL" id="CP045119">
    <property type="protein sequence ID" value="QIN83453.1"/>
    <property type="molecule type" value="Genomic_DNA"/>
</dbReference>
<dbReference type="UniPathway" id="UPA00214"/>
<organism evidence="16 17">
    <name type="scientific">Rubrobacter tropicus</name>
    <dbReference type="NCBI Taxonomy" id="2653851"/>
    <lineage>
        <taxon>Bacteria</taxon>
        <taxon>Bacillati</taxon>
        <taxon>Actinomycetota</taxon>
        <taxon>Rubrobacteria</taxon>
        <taxon>Rubrobacterales</taxon>
        <taxon>Rubrobacteraceae</taxon>
        <taxon>Rubrobacter</taxon>
    </lineage>
</organism>
<keyword evidence="10 11" id="KW-0119">Carbohydrate metabolism</keyword>
<keyword evidence="3 11" id="KW-0808">Transferase</keyword>
<dbReference type="PANTHER" id="PTHR10457">
    <property type="entry name" value="MEVALONATE KINASE/GALACTOKINASE"/>
    <property type="match status" value="1"/>
</dbReference>
<evidence type="ECO:0000256" key="10">
    <source>
        <dbReference type="ARBA" id="ARBA00023277"/>
    </source>
</evidence>
<evidence type="ECO:0000313" key="17">
    <source>
        <dbReference type="Proteomes" id="UP000501452"/>
    </source>
</evidence>
<dbReference type="PROSITE" id="PS00627">
    <property type="entry name" value="GHMP_KINASES_ATP"/>
    <property type="match status" value="1"/>
</dbReference>
<dbReference type="GO" id="GO:0006012">
    <property type="term" value="P:galactose metabolic process"/>
    <property type="evidence" value="ECO:0007669"/>
    <property type="project" value="UniProtKB-UniRule"/>
</dbReference>
<dbReference type="FunFam" id="3.30.230.10:FF:000017">
    <property type="entry name" value="Galactokinase"/>
    <property type="match status" value="1"/>
</dbReference>
<dbReference type="PROSITE" id="PS00106">
    <property type="entry name" value="GALACTOKINASE"/>
    <property type="match status" value="1"/>
</dbReference>
<feature type="domain" description="GHMP kinase C-terminal" evidence="14">
    <location>
        <begin position="269"/>
        <end position="343"/>
    </location>
</feature>
<proteinExistence type="inferred from homology"/>
<name>A0A6G8QAJ0_9ACTN</name>
<dbReference type="InterPro" id="IPR006206">
    <property type="entry name" value="Mevalonate/galactokinase"/>
</dbReference>
<dbReference type="Pfam" id="PF10509">
    <property type="entry name" value="GalKase_gal_bdg"/>
    <property type="match status" value="1"/>
</dbReference>
<dbReference type="InterPro" id="IPR019741">
    <property type="entry name" value="Galactokinase_CS"/>
</dbReference>
<dbReference type="SUPFAM" id="SSF54211">
    <property type="entry name" value="Ribosomal protein S5 domain 2-like"/>
    <property type="match status" value="1"/>
</dbReference>
<dbReference type="GO" id="GO:0005829">
    <property type="term" value="C:cytosol"/>
    <property type="evidence" value="ECO:0007669"/>
    <property type="project" value="TreeGrafter"/>
</dbReference>
<dbReference type="InterPro" id="IPR022963">
    <property type="entry name" value="Galactokinase_bac"/>
</dbReference>
<feature type="domain" description="Galactokinase N-terminal" evidence="15">
    <location>
        <begin position="10"/>
        <end position="58"/>
    </location>
</feature>
<feature type="active site" description="Proton acceptor" evidence="11">
    <location>
        <position position="165"/>
    </location>
</feature>
<dbReference type="InterPro" id="IPR020568">
    <property type="entry name" value="Ribosomal_Su5_D2-typ_SF"/>
</dbReference>
<dbReference type="Gene3D" id="3.30.230.10">
    <property type="match status" value="1"/>
</dbReference>
<evidence type="ECO:0000256" key="7">
    <source>
        <dbReference type="ARBA" id="ARBA00022840"/>
    </source>
</evidence>
<feature type="domain" description="GHMP kinase N-terminal" evidence="13">
    <location>
        <begin position="86"/>
        <end position="171"/>
    </location>
</feature>
<dbReference type="InterPro" id="IPR019539">
    <property type="entry name" value="GalKase_N"/>
</dbReference>
<accession>A0A6G8QAJ0</accession>
<keyword evidence="7 11" id="KW-0067">ATP-binding</keyword>